<reference evidence="2 3" key="3">
    <citation type="journal article" date="2013" name="Rice">
        <title>Improvement of the Oryza sativa Nipponbare reference genome using next generation sequence and optical map data.</title>
        <authorList>
            <person name="Kawahara Y."/>
            <person name="de la Bastide M."/>
            <person name="Hamilton J.P."/>
            <person name="Kanamori H."/>
            <person name="McCombie W.R."/>
            <person name="Ouyang S."/>
            <person name="Schwartz D.C."/>
            <person name="Tanaka T."/>
            <person name="Wu J."/>
            <person name="Zhou S."/>
            <person name="Childs K.L."/>
            <person name="Davidson R.M."/>
            <person name="Lin H."/>
            <person name="Quesada-Ocampo L."/>
            <person name="Vaillancourt B."/>
            <person name="Sakai H."/>
            <person name="Lee S.S."/>
            <person name="Kim J."/>
            <person name="Numa H."/>
            <person name="Itoh T."/>
            <person name="Buell C.R."/>
            <person name="Matsumoto T."/>
        </authorList>
    </citation>
    <scope>NUCLEOTIDE SEQUENCE [LARGE SCALE GENOMIC DNA]</scope>
    <source>
        <strain evidence="3">cv. Nipponbare</strain>
    </source>
</reference>
<name>A0A0P0X2P3_ORYSJ</name>
<organism evidence="2 3">
    <name type="scientific">Oryza sativa subsp. japonica</name>
    <name type="common">Rice</name>
    <dbReference type="NCBI Taxonomy" id="39947"/>
    <lineage>
        <taxon>Eukaryota</taxon>
        <taxon>Viridiplantae</taxon>
        <taxon>Streptophyta</taxon>
        <taxon>Embryophyta</taxon>
        <taxon>Tracheophyta</taxon>
        <taxon>Spermatophyta</taxon>
        <taxon>Magnoliopsida</taxon>
        <taxon>Liliopsida</taxon>
        <taxon>Poales</taxon>
        <taxon>Poaceae</taxon>
        <taxon>BOP clade</taxon>
        <taxon>Oryzoideae</taxon>
        <taxon>Oryzeae</taxon>
        <taxon>Oryzinae</taxon>
        <taxon>Oryza</taxon>
        <taxon>Oryza sativa</taxon>
    </lineage>
</organism>
<dbReference type="Proteomes" id="UP000059680">
    <property type="component" value="Chromosome 7"/>
</dbReference>
<dbReference type="STRING" id="39947.A0A0P0X2P3"/>
<gene>
    <name evidence="2" type="ordered locus">Os07g0171400</name>
    <name evidence="2" type="ORF">OSNPB_070171400</name>
</gene>
<proteinExistence type="predicted"/>
<keyword evidence="3" id="KW-1185">Reference proteome</keyword>
<dbReference type="PaxDb" id="39947-A0A0P0X2P3"/>
<evidence type="ECO:0000256" key="1">
    <source>
        <dbReference type="SAM" id="MobiDB-lite"/>
    </source>
</evidence>
<accession>A0A0P0X2P3</accession>
<reference evidence="2 3" key="2">
    <citation type="journal article" date="2013" name="Plant Cell Physiol.">
        <title>Rice Annotation Project Database (RAP-DB): an integrative and interactive database for rice genomics.</title>
        <authorList>
            <person name="Sakai H."/>
            <person name="Lee S.S."/>
            <person name="Tanaka T."/>
            <person name="Numa H."/>
            <person name="Kim J."/>
            <person name="Kawahara Y."/>
            <person name="Wakimoto H."/>
            <person name="Yang C.C."/>
            <person name="Iwamoto M."/>
            <person name="Abe T."/>
            <person name="Yamada Y."/>
            <person name="Muto A."/>
            <person name="Inokuchi H."/>
            <person name="Ikemura T."/>
            <person name="Matsumoto T."/>
            <person name="Sasaki T."/>
            <person name="Itoh T."/>
        </authorList>
    </citation>
    <scope>NUCLEOTIDE SEQUENCE [LARGE SCALE GENOMIC DNA]</scope>
    <source>
        <strain evidence="3">cv. Nipponbare</strain>
    </source>
</reference>
<dbReference type="AlphaFoldDB" id="A0A0P0X2P3"/>
<dbReference type="InParanoid" id="A0A0P0X2P3"/>
<feature type="region of interest" description="Disordered" evidence="1">
    <location>
        <begin position="69"/>
        <end position="88"/>
    </location>
</feature>
<evidence type="ECO:0000313" key="3">
    <source>
        <dbReference type="Proteomes" id="UP000059680"/>
    </source>
</evidence>
<dbReference type="EMBL" id="AP014963">
    <property type="protein sequence ID" value="BAT00248.1"/>
    <property type="molecule type" value="Genomic_DNA"/>
</dbReference>
<protein>
    <submittedName>
        <fullName evidence="2">Os07g0171400 protein</fullName>
    </submittedName>
</protein>
<reference evidence="3" key="1">
    <citation type="journal article" date="2005" name="Nature">
        <title>The map-based sequence of the rice genome.</title>
        <authorList>
            <consortium name="International rice genome sequencing project (IRGSP)"/>
            <person name="Matsumoto T."/>
            <person name="Wu J."/>
            <person name="Kanamori H."/>
            <person name="Katayose Y."/>
            <person name="Fujisawa M."/>
            <person name="Namiki N."/>
            <person name="Mizuno H."/>
            <person name="Yamamoto K."/>
            <person name="Antonio B.A."/>
            <person name="Baba T."/>
            <person name="Sakata K."/>
            <person name="Nagamura Y."/>
            <person name="Aoki H."/>
            <person name="Arikawa K."/>
            <person name="Arita K."/>
            <person name="Bito T."/>
            <person name="Chiden Y."/>
            <person name="Fujitsuka N."/>
            <person name="Fukunaka R."/>
            <person name="Hamada M."/>
            <person name="Harada C."/>
            <person name="Hayashi A."/>
            <person name="Hijishita S."/>
            <person name="Honda M."/>
            <person name="Hosokawa S."/>
            <person name="Ichikawa Y."/>
            <person name="Idonuma A."/>
            <person name="Iijima M."/>
            <person name="Ikeda M."/>
            <person name="Ikeno M."/>
            <person name="Ito K."/>
            <person name="Ito S."/>
            <person name="Ito T."/>
            <person name="Ito Y."/>
            <person name="Ito Y."/>
            <person name="Iwabuchi A."/>
            <person name="Kamiya K."/>
            <person name="Karasawa W."/>
            <person name="Kurita K."/>
            <person name="Katagiri S."/>
            <person name="Kikuta A."/>
            <person name="Kobayashi H."/>
            <person name="Kobayashi N."/>
            <person name="Machita K."/>
            <person name="Maehara T."/>
            <person name="Masukawa M."/>
            <person name="Mizubayashi T."/>
            <person name="Mukai Y."/>
            <person name="Nagasaki H."/>
            <person name="Nagata Y."/>
            <person name="Naito S."/>
            <person name="Nakashima M."/>
            <person name="Nakama Y."/>
            <person name="Nakamichi Y."/>
            <person name="Nakamura M."/>
            <person name="Meguro A."/>
            <person name="Negishi M."/>
            <person name="Ohta I."/>
            <person name="Ohta T."/>
            <person name="Okamoto M."/>
            <person name="Ono N."/>
            <person name="Saji S."/>
            <person name="Sakaguchi M."/>
            <person name="Sakai K."/>
            <person name="Shibata M."/>
            <person name="Shimokawa T."/>
            <person name="Song J."/>
            <person name="Takazaki Y."/>
            <person name="Terasawa K."/>
            <person name="Tsugane M."/>
            <person name="Tsuji K."/>
            <person name="Ueda S."/>
            <person name="Waki K."/>
            <person name="Yamagata H."/>
            <person name="Yamamoto M."/>
            <person name="Yamamoto S."/>
            <person name="Yamane H."/>
            <person name="Yoshiki S."/>
            <person name="Yoshihara R."/>
            <person name="Yukawa K."/>
            <person name="Zhong H."/>
            <person name="Yano M."/>
            <person name="Yuan Q."/>
            <person name="Ouyang S."/>
            <person name="Liu J."/>
            <person name="Jones K.M."/>
            <person name="Gansberger K."/>
            <person name="Moffat K."/>
            <person name="Hill J."/>
            <person name="Bera J."/>
            <person name="Fadrosh D."/>
            <person name="Jin S."/>
            <person name="Johri S."/>
            <person name="Kim M."/>
            <person name="Overton L."/>
            <person name="Reardon M."/>
            <person name="Tsitrin T."/>
            <person name="Vuong H."/>
            <person name="Weaver B."/>
            <person name="Ciecko A."/>
            <person name="Tallon L."/>
            <person name="Jackson J."/>
            <person name="Pai G."/>
            <person name="Aken S.V."/>
            <person name="Utterback T."/>
            <person name="Reidmuller S."/>
            <person name="Feldblyum T."/>
            <person name="Hsiao J."/>
            <person name="Zismann V."/>
            <person name="Iobst S."/>
            <person name="de Vazeille A.R."/>
            <person name="Buell C.R."/>
            <person name="Ying K."/>
            <person name="Li Y."/>
            <person name="Lu T."/>
            <person name="Huang Y."/>
            <person name="Zhao Q."/>
            <person name="Feng Q."/>
            <person name="Zhang L."/>
            <person name="Zhu J."/>
            <person name="Weng Q."/>
            <person name="Mu J."/>
            <person name="Lu Y."/>
            <person name="Fan D."/>
            <person name="Liu Y."/>
            <person name="Guan J."/>
            <person name="Zhang Y."/>
            <person name="Yu S."/>
            <person name="Liu X."/>
            <person name="Zhang Y."/>
            <person name="Hong G."/>
            <person name="Han B."/>
            <person name="Choisne N."/>
            <person name="Demange N."/>
            <person name="Orjeda G."/>
            <person name="Samain S."/>
            <person name="Cattolico L."/>
            <person name="Pelletier E."/>
            <person name="Couloux A."/>
            <person name="Segurens B."/>
            <person name="Wincker P."/>
            <person name="D'Hont A."/>
            <person name="Scarpelli C."/>
            <person name="Weissenbach J."/>
            <person name="Salanoubat M."/>
            <person name="Quetier F."/>
            <person name="Yu Y."/>
            <person name="Kim H.R."/>
            <person name="Rambo T."/>
            <person name="Currie J."/>
            <person name="Collura K."/>
            <person name="Luo M."/>
            <person name="Yang T."/>
            <person name="Ammiraju J.S.S."/>
            <person name="Engler F."/>
            <person name="Soderlund C."/>
            <person name="Wing R.A."/>
            <person name="Palmer L.E."/>
            <person name="de la Bastide M."/>
            <person name="Spiegel L."/>
            <person name="Nascimento L."/>
            <person name="Zutavern T."/>
            <person name="O'Shaughnessy A."/>
            <person name="Dike S."/>
            <person name="Dedhia N."/>
            <person name="Preston R."/>
            <person name="Balija V."/>
            <person name="McCombie W.R."/>
            <person name="Chow T."/>
            <person name="Chen H."/>
            <person name="Chung M."/>
            <person name="Chen C."/>
            <person name="Shaw J."/>
            <person name="Wu H."/>
            <person name="Hsiao K."/>
            <person name="Chao Y."/>
            <person name="Chu M."/>
            <person name="Cheng C."/>
            <person name="Hour A."/>
            <person name="Lee P."/>
            <person name="Lin S."/>
            <person name="Lin Y."/>
            <person name="Liou J."/>
            <person name="Liu S."/>
            <person name="Hsing Y."/>
            <person name="Raghuvanshi S."/>
            <person name="Mohanty A."/>
            <person name="Bharti A.K."/>
            <person name="Gaur A."/>
            <person name="Gupta V."/>
            <person name="Kumar D."/>
            <person name="Ravi V."/>
            <person name="Vij S."/>
            <person name="Kapur A."/>
            <person name="Khurana P."/>
            <person name="Khurana P."/>
            <person name="Khurana J.P."/>
            <person name="Tyagi A.K."/>
            <person name="Gaikwad K."/>
            <person name="Singh A."/>
            <person name="Dalal V."/>
            <person name="Srivastava S."/>
            <person name="Dixit A."/>
            <person name="Pal A.K."/>
            <person name="Ghazi I.A."/>
            <person name="Yadav M."/>
            <person name="Pandit A."/>
            <person name="Bhargava A."/>
            <person name="Sureshbabu K."/>
            <person name="Batra K."/>
            <person name="Sharma T.R."/>
            <person name="Mohapatra T."/>
            <person name="Singh N.K."/>
            <person name="Messing J."/>
            <person name="Nelson A.B."/>
            <person name="Fuks G."/>
            <person name="Kavchok S."/>
            <person name="Keizer G."/>
            <person name="Linton E."/>
            <person name="Llaca V."/>
            <person name="Song R."/>
            <person name="Tanyolac B."/>
            <person name="Young S."/>
            <person name="Ho-Il K."/>
            <person name="Hahn J.H."/>
            <person name="Sangsakoo G."/>
            <person name="Vanavichit A."/>
            <person name="de Mattos Luiz.A.T."/>
            <person name="Zimmer P.D."/>
            <person name="Malone G."/>
            <person name="Dellagostin O."/>
            <person name="de Oliveira A.C."/>
            <person name="Bevan M."/>
            <person name="Bancroft I."/>
            <person name="Minx P."/>
            <person name="Cordum H."/>
            <person name="Wilson R."/>
            <person name="Cheng Z."/>
            <person name="Jin W."/>
            <person name="Jiang J."/>
            <person name="Leong S.A."/>
            <person name="Iwama H."/>
            <person name="Gojobori T."/>
            <person name="Itoh T."/>
            <person name="Niimura Y."/>
            <person name="Fujii Y."/>
            <person name="Habara T."/>
            <person name="Sakai H."/>
            <person name="Sato Y."/>
            <person name="Wilson G."/>
            <person name="Kumar K."/>
            <person name="McCouch S."/>
            <person name="Juretic N."/>
            <person name="Hoen D."/>
            <person name="Wright S."/>
            <person name="Bruskiewich R."/>
            <person name="Bureau T."/>
            <person name="Miyao A."/>
            <person name="Hirochika H."/>
            <person name="Nishikawa T."/>
            <person name="Kadowaki K."/>
            <person name="Sugiura M."/>
            <person name="Burr B."/>
            <person name="Sasaki T."/>
        </authorList>
    </citation>
    <scope>NUCLEOTIDE SEQUENCE [LARGE SCALE GENOMIC DNA]</scope>
    <source>
        <strain evidence="3">cv. Nipponbare</strain>
    </source>
</reference>
<evidence type="ECO:0000313" key="2">
    <source>
        <dbReference type="EMBL" id="BAT00248.1"/>
    </source>
</evidence>
<sequence>MMEAFQGVDFAALRVWQCDSYLHADEDGRTTLCGPFDELVVGEPPTRYVLLRGAYGRYLGTLDPGDRERGASWRSAPSCGGPPAALAS</sequence>